<dbReference type="KEGG" id="caci:CLOAM1509"/>
<dbReference type="RefSeq" id="WP_015425217.1">
    <property type="nucleotide sequence ID" value="NC_020449.1"/>
</dbReference>
<proteinExistence type="inferred from homology"/>
<dbReference type="eggNOG" id="COG0816">
    <property type="taxonomic scope" value="Bacteria"/>
</dbReference>
<keyword evidence="4 5" id="KW-0378">Hydrolase</keyword>
<evidence type="ECO:0000313" key="8">
    <source>
        <dbReference type="Proteomes" id="UP000002019"/>
    </source>
</evidence>
<dbReference type="Pfam" id="PF03652">
    <property type="entry name" value="RuvX"/>
    <property type="match status" value="1"/>
</dbReference>
<dbReference type="NCBIfam" id="TIGR00250">
    <property type="entry name" value="RNAse_H_YqgF"/>
    <property type="match status" value="1"/>
</dbReference>
<dbReference type="SMART" id="SM00732">
    <property type="entry name" value="YqgFc"/>
    <property type="match status" value="1"/>
</dbReference>
<gene>
    <name evidence="7" type="ordered locus">CLOAM1509</name>
</gene>
<evidence type="ECO:0000256" key="3">
    <source>
        <dbReference type="ARBA" id="ARBA00022722"/>
    </source>
</evidence>
<dbReference type="CDD" id="cd16964">
    <property type="entry name" value="YqgF"/>
    <property type="match status" value="1"/>
</dbReference>
<evidence type="ECO:0000313" key="7">
    <source>
        <dbReference type="EMBL" id="CAO81359.1"/>
    </source>
</evidence>
<comment type="subcellular location">
    <subcellularLocation>
        <location evidence="5">Cytoplasm</location>
    </subcellularLocation>
</comment>
<dbReference type="Gene3D" id="3.30.420.140">
    <property type="entry name" value="YqgF/RNase H-like domain"/>
    <property type="match status" value="1"/>
</dbReference>
<dbReference type="Proteomes" id="UP000002019">
    <property type="component" value="Chromosome"/>
</dbReference>
<dbReference type="PANTHER" id="PTHR33317">
    <property type="entry name" value="POLYNUCLEOTIDYL TRANSFERASE, RIBONUCLEASE H-LIKE SUPERFAMILY PROTEIN"/>
    <property type="match status" value="1"/>
</dbReference>
<dbReference type="InterPro" id="IPR037027">
    <property type="entry name" value="YqgF/RNaseH-like_dom_sf"/>
</dbReference>
<evidence type="ECO:0000256" key="5">
    <source>
        <dbReference type="HAMAP-Rule" id="MF_00651"/>
    </source>
</evidence>
<organism evidence="7 8">
    <name type="scientific">Cloacimonas acidaminovorans (strain Evry)</name>
    <dbReference type="NCBI Taxonomy" id="459349"/>
    <lineage>
        <taxon>Bacteria</taxon>
        <taxon>Pseudomonadati</taxon>
        <taxon>Candidatus Cloacimonadota</taxon>
        <taxon>Candidatus Cloacimonadia</taxon>
        <taxon>Candidatus Cloacimonadales</taxon>
        <taxon>Candidatus Cloacimonadaceae</taxon>
        <taxon>Candidatus Cloacimonas</taxon>
    </lineage>
</organism>
<dbReference type="GO" id="GO:0000967">
    <property type="term" value="P:rRNA 5'-end processing"/>
    <property type="evidence" value="ECO:0007669"/>
    <property type="project" value="UniProtKB-UniRule"/>
</dbReference>
<dbReference type="OrthoDB" id="9796140at2"/>
<comment type="function">
    <text evidence="5">Could be a nuclease involved in processing of the 5'-end of pre-16S rRNA.</text>
</comment>
<dbReference type="EC" id="3.1.-.-" evidence="5"/>
<accession>B0VFM1</accession>
<dbReference type="InterPro" id="IPR005227">
    <property type="entry name" value="YqgF"/>
</dbReference>
<dbReference type="InterPro" id="IPR012337">
    <property type="entry name" value="RNaseH-like_sf"/>
</dbReference>
<dbReference type="HAMAP" id="MF_00651">
    <property type="entry name" value="Nuclease_YqgF"/>
    <property type="match status" value="1"/>
</dbReference>
<comment type="similarity">
    <text evidence="5">Belongs to the YqgF HJR family.</text>
</comment>
<reference evidence="7 8" key="1">
    <citation type="journal article" date="2008" name="J. Bacteriol.">
        <title>'Candidatus Cloacamonas acidaminovorans': genome sequence reconstruction provides a first glimpse of a new bacterial division.</title>
        <authorList>
            <person name="Pelletier E."/>
            <person name="Kreimeyer A."/>
            <person name="Bocs S."/>
            <person name="Rouy Z."/>
            <person name="Gyapay G."/>
            <person name="Chouari R."/>
            <person name="Riviere D."/>
            <person name="Ganesan A."/>
            <person name="Daegelen P."/>
            <person name="Sghir A."/>
            <person name="Cohen G.N."/>
            <person name="Medigue C."/>
            <person name="Weissenbach J."/>
            <person name="Le Paslier D."/>
        </authorList>
    </citation>
    <scope>NUCLEOTIDE SEQUENCE [LARGE SCALE GENOMIC DNA]</scope>
    <source>
        <strain evidence="8">Evry</strain>
    </source>
</reference>
<dbReference type="STRING" id="459349.CLOAM1509"/>
<feature type="domain" description="YqgF/RNase H-like" evidence="6">
    <location>
        <begin position="5"/>
        <end position="105"/>
    </location>
</feature>
<evidence type="ECO:0000256" key="1">
    <source>
        <dbReference type="ARBA" id="ARBA00022490"/>
    </source>
</evidence>
<dbReference type="GO" id="GO:0005829">
    <property type="term" value="C:cytosol"/>
    <property type="evidence" value="ECO:0007669"/>
    <property type="project" value="TreeGrafter"/>
</dbReference>
<dbReference type="PANTHER" id="PTHR33317:SF4">
    <property type="entry name" value="POLYNUCLEOTIDYL TRANSFERASE, RIBONUCLEASE H-LIKE SUPERFAMILY PROTEIN"/>
    <property type="match status" value="1"/>
</dbReference>
<keyword evidence="2 5" id="KW-0690">Ribosome biogenesis</keyword>
<keyword evidence="1 5" id="KW-0963">Cytoplasm</keyword>
<evidence type="ECO:0000259" key="6">
    <source>
        <dbReference type="SMART" id="SM00732"/>
    </source>
</evidence>
<keyword evidence="3 5" id="KW-0540">Nuclease</keyword>
<dbReference type="InterPro" id="IPR006641">
    <property type="entry name" value="YqgF/RNaseH-like_dom"/>
</dbReference>
<name>B0VFM1_CLOAI</name>
<dbReference type="EMBL" id="CU466930">
    <property type="protein sequence ID" value="CAO81359.1"/>
    <property type="molecule type" value="Genomic_DNA"/>
</dbReference>
<dbReference type="SUPFAM" id="SSF53098">
    <property type="entry name" value="Ribonuclease H-like"/>
    <property type="match status" value="1"/>
</dbReference>
<protein>
    <recommendedName>
        <fullName evidence="5">Putative pre-16S rRNA nuclease</fullName>
        <ecNumber evidence="5">3.1.-.-</ecNumber>
    </recommendedName>
</protein>
<keyword evidence="8" id="KW-1185">Reference proteome</keyword>
<dbReference type="AlphaFoldDB" id="B0VFM1"/>
<dbReference type="GO" id="GO:0016788">
    <property type="term" value="F:hydrolase activity, acting on ester bonds"/>
    <property type="evidence" value="ECO:0007669"/>
    <property type="project" value="UniProtKB-UniRule"/>
</dbReference>
<dbReference type="HOGENOM" id="CLU_098240_2_0_0"/>
<evidence type="ECO:0000256" key="2">
    <source>
        <dbReference type="ARBA" id="ARBA00022517"/>
    </source>
</evidence>
<dbReference type="GO" id="GO:0004518">
    <property type="term" value="F:nuclease activity"/>
    <property type="evidence" value="ECO:0007669"/>
    <property type="project" value="UniProtKB-KW"/>
</dbReference>
<sequence length="138" mass="15719">MSSKGRILALDYGEKRIGIALSDPNRIFSKPLCVLSNKGFEQLVEELKKLITLHQVTLLIIGIPYAIDGSITPKTEECQQILNRLKDVLSISVEGFDERYSTWEANEELKKMGYNWRQAKEIKDAMSAAMILKEFLNQ</sequence>
<evidence type="ECO:0000256" key="4">
    <source>
        <dbReference type="ARBA" id="ARBA00022801"/>
    </source>
</evidence>